<dbReference type="PROSITE" id="PS51257">
    <property type="entry name" value="PROKAR_LIPOPROTEIN"/>
    <property type="match status" value="1"/>
</dbReference>
<dbReference type="InterPro" id="IPR036514">
    <property type="entry name" value="SGNH_hydro_sf"/>
</dbReference>
<gene>
    <name evidence="2" type="ORF">ACFOX0_08355</name>
</gene>
<feature type="domain" description="SGNH hydrolase-type esterase" evidence="1">
    <location>
        <begin position="46"/>
        <end position="269"/>
    </location>
</feature>
<evidence type="ECO:0000313" key="3">
    <source>
        <dbReference type="Proteomes" id="UP001595868"/>
    </source>
</evidence>
<dbReference type="PANTHER" id="PTHR21325:SF31">
    <property type="entry name" value="GH22081P-RELATED"/>
    <property type="match status" value="1"/>
</dbReference>
<name>A0ABV8KIR0_9ACTN</name>
<sequence length="284" mass="29492">MPRRWITATVAVLALVGLACEGSGGAGRPGRTPTPTRPAQAMTVAALGDSITTGFGSCLALASCARNSWSTGDGPRVNSLYRRLRAARPNASISTRNEASPGARAAALPDQAAAAVRAGADYVTVLIGANDACRGGIDAMTEVAAFRADVDRALAVLKQGRPTARLLMVSVPDLNRLWEAGHGNAVTARVWSRGVCPALLANPTSTAEADVRRRARFADRVDAYNDQIAAACRAYGSRCRSDGGAVHRTAVGLDLVNSLDFFHPNVAGQNRLAEVAWSASGLSG</sequence>
<dbReference type="Gene3D" id="3.40.50.1110">
    <property type="entry name" value="SGNH hydrolase"/>
    <property type="match status" value="1"/>
</dbReference>
<organism evidence="2 3">
    <name type="scientific">Micromonospora zhanjiangensis</name>
    <dbReference type="NCBI Taxonomy" id="1522057"/>
    <lineage>
        <taxon>Bacteria</taxon>
        <taxon>Bacillati</taxon>
        <taxon>Actinomycetota</taxon>
        <taxon>Actinomycetes</taxon>
        <taxon>Micromonosporales</taxon>
        <taxon>Micromonosporaceae</taxon>
        <taxon>Micromonospora</taxon>
    </lineage>
</organism>
<reference evidence="3" key="1">
    <citation type="journal article" date="2019" name="Int. J. Syst. Evol. Microbiol.">
        <title>The Global Catalogue of Microorganisms (GCM) 10K type strain sequencing project: providing services to taxonomists for standard genome sequencing and annotation.</title>
        <authorList>
            <consortium name="The Broad Institute Genomics Platform"/>
            <consortium name="The Broad Institute Genome Sequencing Center for Infectious Disease"/>
            <person name="Wu L."/>
            <person name="Ma J."/>
        </authorList>
    </citation>
    <scope>NUCLEOTIDE SEQUENCE [LARGE SCALE GENOMIC DNA]</scope>
    <source>
        <strain evidence="3">2902at01</strain>
    </source>
</reference>
<keyword evidence="3" id="KW-1185">Reference proteome</keyword>
<dbReference type="EMBL" id="JBHSBN010000004">
    <property type="protein sequence ID" value="MFC4105948.1"/>
    <property type="molecule type" value="Genomic_DNA"/>
</dbReference>
<accession>A0ABV8KIR0</accession>
<evidence type="ECO:0000313" key="2">
    <source>
        <dbReference type="EMBL" id="MFC4105948.1"/>
    </source>
</evidence>
<proteinExistence type="predicted"/>
<dbReference type="SUPFAM" id="SSF52266">
    <property type="entry name" value="SGNH hydrolase"/>
    <property type="match status" value="1"/>
</dbReference>
<dbReference type="Proteomes" id="UP001595868">
    <property type="component" value="Unassembled WGS sequence"/>
</dbReference>
<comment type="caution">
    <text evidence="2">The sequence shown here is derived from an EMBL/GenBank/DDBJ whole genome shotgun (WGS) entry which is preliminary data.</text>
</comment>
<dbReference type="PANTHER" id="PTHR21325">
    <property type="entry name" value="PHOSPHOLIPASE B, PLB1"/>
    <property type="match status" value="1"/>
</dbReference>
<dbReference type="InterPro" id="IPR038885">
    <property type="entry name" value="PLB1"/>
</dbReference>
<evidence type="ECO:0000259" key="1">
    <source>
        <dbReference type="Pfam" id="PF13472"/>
    </source>
</evidence>
<dbReference type="Pfam" id="PF13472">
    <property type="entry name" value="Lipase_GDSL_2"/>
    <property type="match status" value="1"/>
</dbReference>
<dbReference type="RefSeq" id="WP_377543284.1">
    <property type="nucleotide sequence ID" value="NZ_JBHSBN010000004.1"/>
</dbReference>
<protein>
    <submittedName>
        <fullName evidence="2">GDSL-type esterase/lipase family protein</fullName>
    </submittedName>
</protein>
<dbReference type="InterPro" id="IPR013830">
    <property type="entry name" value="SGNH_hydro"/>
</dbReference>